<dbReference type="Proteomes" id="UP000176377">
    <property type="component" value="Unassembled WGS sequence"/>
</dbReference>
<protein>
    <submittedName>
        <fullName evidence="1">Uncharacterized protein</fullName>
    </submittedName>
</protein>
<reference evidence="1 2" key="1">
    <citation type="journal article" date="2016" name="Nat. Commun.">
        <title>Thousands of microbial genomes shed light on interconnected biogeochemical processes in an aquifer system.</title>
        <authorList>
            <person name="Anantharaman K."/>
            <person name="Brown C.T."/>
            <person name="Hug L.A."/>
            <person name="Sharon I."/>
            <person name="Castelle C.J."/>
            <person name="Probst A.J."/>
            <person name="Thomas B.C."/>
            <person name="Singh A."/>
            <person name="Wilkins M.J."/>
            <person name="Karaoz U."/>
            <person name="Brodie E.L."/>
            <person name="Williams K.H."/>
            <person name="Hubbard S.S."/>
            <person name="Banfield J.F."/>
        </authorList>
    </citation>
    <scope>NUCLEOTIDE SEQUENCE [LARGE SCALE GENOMIC DNA]</scope>
</reference>
<organism evidence="1 2">
    <name type="scientific">Candidatus Kaiserbacteria bacterium RIFCSPHIGHO2_01_FULL_56_24</name>
    <dbReference type="NCBI Taxonomy" id="1798487"/>
    <lineage>
        <taxon>Bacteria</taxon>
        <taxon>Candidatus Kaiseribacteriota</taxon>
    </lineage>
</organism>
<evidence type="ECO:0000313" key="1">
    <source>
        <dbReference type="EMBL" id="OGG60225.1"/>
    </source>
</evidence>
<accession>A0A1F6DFM3</accession>
<dbReference type="EMBL" id="MFLA01000012">
    <property type="protein sequence ID" value="OGG60225.1"/>
    <property type="molecule type" value="Genomic_DNA"/>
</dbReference>
<dbReference type="AlphaFoldDB" id="A0A1F6DFM3"/>
<evidence type="ECO:0000313" key="2">
    <source>
        <dbReference type="Proteomes" id="UP000176377"/>
    </source>
</evidence>
<comment type="caution">
    <text evidence="1">The sequence shown here is derived from an EMBL/GenBank/DDBJ whole genome shotgun (WGS) entry which is preliminary data.</text>
</comment>
<name>A0A1F6DFM3_9BACT</name>
<proteinExistence type="predicted"/>
<sequence length="83" mass="9312">MPKHPSVRYAKPSPATLAGWETFFRNLNIEPTPEDADTLATYIGAILEILCASRRFYPWTPPITRPVKDSIPRAGRTKSVIKS</sequence>
<gene>
    <name evidence="1" type="ORF">A2765_00310</name>
</gene>